<protein>
    <submittedName>
        <fullName evidence="2">Uncharacterized protein</fullName>
    </submittedName>
</protein>
<evidence type="ECO:0000256" key="1">
    <source>
        <dbReference type="SAM" id="Coils"/>
    </source>
</evidence>
<accession>A0A6C0JIF8</accession>
<name>A0A6C0JIF8_9ZZZZ</name>
<sequence>MSNIINNRYKHLKKIYSSLGEMRLLKEGEIVNYDEIIRDLYHLNKLLNQTQLIFRSGITKNQMITKISNLKDINGKRFLSKSLAKEIVELNKTRISSFYEQLENRMAYKVGGGYEKEEYYSNNQVYDYLKKYGIDKDTSLLDVVSLIKKMSPVTVSLLFDGIPIEDAGLMKKLSSSEVLKKIEKNYPLELIINMRKYIGTLSLDNLEKKIKEYETWVEENKDMIEMVKAGLVVGPKGVYKVSKYIFDWVFFPLYQLENLPVVGPMFEIPLDTMGVMIDNSGLFFEGLSTVVPKGLDLLTDVISIVPGVGSAAGAIGVGVTLTEKPLAYMIQHGPDLLGLFVNVQRKQWGLAYMSMLEVVPGFASLMDASVTNLYTANKWAYKGVKFSDFFKESIITSRTLSKPFLNEPQVMFQPMNLWSKVVYPNRKRLPIMRDIPFDTIERYLGKLKEGYNMASGLTQNILDKGNFNPKENIDKFMNAAKSGISDPTKMASDLVNAAKGKTDEIEEKAEKLMGDKEKLKETAEKLKTKGKELKEKGVDMKDKAVKEIKEANISKKGKK</sequence>
<dbReference type="AlphaFoldDB" id="A0A6C0JIF8"/>
<keyword evidence="1" id="KW-0175">Coiled coil</keyword>
<feature type="coiled-coil region" evidence="1">
    <location>
        <begin position="495"/>
        <end position="536"/>
    </location>
</feature>
<organism evidence="2">
    <name type="scientific">viral metagenome</name>
    <dbReference type="NCBI Taxonomy" id="1070528"/>
    <lineage>
        <taxon>unclassified sequences</taxon>
        <taxon>metagenomes</taxon>
        <taxon>organismal metagenomes</taxon>
    </lineage>
</organism>
<evidence type="ECO:0000313" key="2">
    <source>
        <dbReference type="EMBL" id="QHU03414.1"/>
    </source>
</evidence>
<proteinExistence type="predicted"/>
<dbReference type="EMBL" id="MN740377">
    <property type="protein sequence ID" value="QHU03414.1"/>
    <property type="molecule type" value="Genomic_DNA"/>
</dbReference>
<reference evidence="2" key="1">
    <citation type="journal article" date="2020" name="Nature">
        <title>Giant virus diversity and host interactions through global metagenomics.</title>
        <authorList>
            <person name="Schulz F."/>
            <person name="Roux S."/>
            <person name="Paez-Espino D."/>
            <person name="Jungbluth S."/>
            <person name="Walsh D.A."/>
            <person name="Denef V.J."/>
            <person name="McMahon K.D."/>
            <person name="Konstantinidis K.T."/>
            <person name="Eloe-Fadrosh E.A."/>
            <person name="Kyrpides N.C."/>
            <person name="Woyke T."/>
        </authorList>
    </citation>
    <scope>NUCLEOTIDE SEQUENCE</scope>
    <source>
        <strain evidence="2">GVMAG-M-3300026093-6</strain>
    </source>
</reference>